<feature type="transmembrane region" description="Helical" evidence="1">
    <location>
        <begin position="95"/>
        <end position="115"/>
    </location>
</feature>
<accession>A0A2A7MKP5</accession>
<evidence type="ECO:0000313" key="3">
    <source>
        <dbReference type="Proteomes" id="UP000220840"/>
    </source>
</evidence>
<dbReference type="OrthoDB" id="4966203at2"/>
<keyword evidence="3" id="KW-1185">Reference proteome</keyword>
<evidence type="ECO:0000256" key="1">
    <source>
        <dbReference type="SAM" id="Phobius"/>
    </source>
</evidence>
<dbReference type="RefSeq" id="WP_058296402.1">
    <property type="nucleotide sequence ID" value="NZ_CAMRXB010000026.1"/>
</dbReference>
<dbReference type="STRING" id="137838.GCA_001458595_03759"/>
<dbReference type="AlphaFoldDB" id="A0A2A7MKP5"/>
<evidence type="ECO:0000313" key="2">
    <source>
        <dbReference type="EMBL" id="PEG32256.1"/>
    </source>
</evidence>
<keyword evidence="1" id="KW-0472">Membrane</keyword>
<sequence length="204" mass="23815">MQKNIISKKSDLITGAFLLILIVTLGCDYLLYNREKTYRIILTISTVLIIWFLFSKTFIKKSKFTYYCILTFVFCSMYVGNILNIYRVIPFYDKVLHFISGILIGFIGFIIFMNFNKENMKNINKVFLLMFVMSFSIALAGVWEIWEFTTDQLFGFNSQNASLIDTMLDIICGTIGGIISLVPVIFYFRNKKSKFIELILRDIY</sequence>
<dbReference type="EMBL" id="PDCJ01000001">
    <property type="protein sequence ID" value="PEG32256.1"/>
    <property type="molecule type" value="Genomic_DNA"/>
</dbReference>
<keyword evidence="1" id="KW-0812">Transmembrane</keyword>
<feature type="transmembrane region" description="Helical" evidence="1">
    <location>
        <begin position="166"/>
        <end position="188"/>
    </location>
</feature>
<organism evidence="2 3">
    <name type="scientific">Clostridium neonatale</name>
    <dbReference type="NCBI Taxonomy" id="137838"/>
    <lineage>
        <taxon>Bacteria</taxon>
        <taxon>Bacillati</taxon>
        <taxon>Bacillota</taxon>
        <taxon>Clostridia</taxon>
        <taxon>Eubacteriales</taxon>
        <taxon>Clostridiaceae</taxon>
        <taxon>Clostridium</taxon>
    </lineage>
</organism>
<proteinExistence type="predicted"/>
<dbReference type="Proteomes" id="UP000220840">
    <property type="component" value="Unassembled WGS sequence"/>
</dbReference>
<feature type="transmembrane region" description="Helical" evidence="1">
    <location>
        <begin position="38"/>
        <end position="54"/>
    </location>
</feature>
<reference evidence="2 3" key="1">
    <citation type="submission" date="2017-10" db="EMBL/GenBank/DDBJ databases">
        <title>Effective Description of Clostridium neonatale sp. nov. linked to necrotizing enterocolitis in neonates and a clarification of species assignable to the genus Clostridium (Prazmowski 1880) emend. Lawson and Rainey 2016.</title>
        <authorList>
            <person name="Bernard K."/>
            <person name="Burdz T."/>
            <person name="Wiebe D."/>
            <person name="Balcewich B."/>
            <person name="Alfa M."/>
            <person name="Bernier A.-M."/>
        </authorList>
    </citation>
    <scope>NUCLEOTIDE SEQUENCE [LARGE SCALE GENOMIC DNA]</scope>
    <source>
        <strain evidence="2 3">LCDC99A005</strain>
    </source>
</reference>
<evidence type="ECO:0008006" key="4">
    <source>
        <dbReference type="Google" id="ProtNLM"/>
    </source>
</evidence>
<gene>
    <name evidence="2" type="ORF">CQ394_11350</name>
</gene>
<dbReference type="PROSITE" id="PS51257">
    <property type="entry name" value="PROKAR_LIPOPROTEIN"/>
    <property type="match status" value="1"/>
</dbReference>
<name>A0A2A7MKP5_9CLOT</name>
<protein>
    <recommendedName>
        <fullName evidence="4">Membrane-spanning protein</fullName>
    </recommendedName>
</protein>
<dbReference type="Pfam" id="PF09997">
    <property type="entry name" value="DUF2238"/>
    <property type="match status" value="1"/>
</dbReference>
<comment type="caution">
    <text evidence="2">The sequence shown here is derived from an EMBL/GenBank/DDBJ whole genome shotgun (WGS) entry which is preliminary data.</text>
</comment>
<feature type="transmembrane region" description="Helical" evidence="1">
    <location>
        <begin position="66"/>
        <end position="89"/>
    </location>
</feature>
<feature type="transmembrane region" description="Helical" evidence="1">
    <location>
        <begin position="12"/>
        <end position="32"/>
    </location>
</feature>
<keyword evidence="1" id="KW-1133">Transmembrane helix</keyword>
<dbReference type="InterPro" id="IPR014509">
    <property type="entry name" value="YjdF-like"/>
</dbReference>
<feature type="transmembrane region" description="Helical" evidence="1">
    <location>
        <begin position="127"/>
        <end position="146"/>
    </location>
</feature>